<dbReference type="InterPro" id="IPR026033">
    <property type="entry name" value="Azg-like_bact_archaea"/>
</dbReference>
<sequence length="434" mass="46203">MIRQYFRFDERGTNLRTEITAGVTTFFTMAYILVVNPGILSQGAGMDFGAVFLATALSAGISSLLMGLIANYPLALAPGMGLNAYFTYTVVGAMGVKWQVALGAVFISGVLFLILTLTKVRELIIDAIPRGLKHAISAGIGLFIAFIGLKDAGIIVADKATFVTLGHFNDKSVLLTLFCLALSLFFMVRKVRGGILLGMIITSIVGMVTGIIQPPTAIVSAPPSLAPTFLHLDVKGAMDLGLFTIVFAFLFVDFFDNAGTLVGVATKAGLLKDNKLRNAKRVFLTDSIATIIGSLLGTSTVTSYIESASGVAEGGRTGFASVITAILFFLSIFFFPIVKSIAVSPAVTAPVLIIVGSLMVTSLKEIDWSDFTEAVPAFLTILLMPLSFSIATGIALGFIVYPFMKLFKGEARNVHPIIYVLAVLFIARFVFISA</sequence>
<comment type="subcellular location">
    <subcellularLocation>
        <location evidence="1 8">Cell membrane</location>
        <topology evidence="1 8">Multi-pass membrane protein</topology>
    </subcellularLocation>
</comment>
<dbReference type="PANTHER" id="PTHR43337:SF1">
    <property type="entry name" value="XANTHINE_URACIL PERMEASE C887.17-RELATED"/>
    <property type="match status" value="1"/>
</dbReference>
<feature type="transmembrane region" description="Helical" evidence="9">
    <location>
        <begin position="195"/>
        <end position="220"/>
    </location>
</feature>
<evidence type="ECO:0000256" key="1">
    <source>
        <dbReference type="ARBA" id="ARBA00004651"/>
    </source>
</evidence>
<feature type="transmembrane region" description="Helical" evidence="9">
    <location>
        <begin position="135"/>
        <end position="157"/>
    </location>
</feature>
<feature type="transmembrane region" description="Helical" evidence="9">
    <location>
        <begin position="96"/>
        <end position="115"/>
    </location>
</feature>
<name>A0AAV4LBI9_9BACL</name>
<dbReference type="Pfam" id="PF00860">
    <property type="entry name" value="Xan_ur_permease"/>
    <property type="match status" value="1"/>
</dbReference>
<organism evidence="10 11">
    <name type="scientific">Collibacillus ludicampi</name>
    <dbReference type="NCBI Taxonomy" id="2771369"/>
    <lineage>
        <taxon>Bacteria</taxon>
        <taxon>Bacillati</taxon>
        <taxon>Bacillota</taxon>
        <taxon>Bacilli</taxon>
        <taxon>Bacillales</taxon>
        <taxon>Alicyclobacillaceae</taxon>
        <taxon>Collibacillus</taxon>
    </lineage>
</organism>
<dbReference type="PANTHER" id="PTHR43337">
    <property type="entry name" value="XANTHINE/URACIL PERMEASE C887.17-RELATED"/>
    <property type="match status" value="1"/>
</dbReference>
<evidence type="ECO:0000256" key="9">
    <source>
        <dbReference type="SAM" id="Phobius"/>
    </source>
</evidence>
<evidence type="ECO:0000313" key="11">
    <source>
        <dbReference type="Proteomes" id="UP001057291"/>
    </source>
</evidence>
<feature type="transmembrane region" description="Helical" evidence="9">
    <location>
        <begin position="51"/>
        <end position="76"/>
    </location>
</feature>
<keyword evidence="7 8" id="KW-0472">Membrane</keyword>
<dbReference type="Proteomes" id="UP001057291">
    <property type="component" value="Unassembled WGS sequence"/>
</dbReference>
<keyword evidence="11" id="KW-1185">Reference proteome</keyword>
<evidence type="ECO:0000256" key="2">
    <source>
        <dbReference type="ARBA" id="ARBA00005697"/>
    </source>
</evidence>
<comment type="caution">
    <text evidence="10">The sequence shown here is derived from an EMBL/GenBank/DDBJ whole genome shotgun (WGS) entry which is preliminary data.</text>
</comment>
<dbReference type="PIRSF" id="PIRSF005353">
    <property type="entry name" value="PbuG"/>
    <property type="match status" value="1"/>
</dbReference>
<feature type="transmembrane region" description="Helical" evidence="9">
    <location>
        <begin position="20"/>
        <end position="39"/>
    </location>
</feature>
<reference evidence="10" key="1">
    <citation type="journal article" date="2023" name="Int. J. Syst. Evol. Microbiol.">
        <title>Collibacillus ludicampi gen. nov., sp. nov., a new soil bacterium of the family Alicyclobacillaceae.</title>
        <authorList>
            <person name="Jojima T."/>
            <person name="Ioku Y."/>
            <person name="Fukuta Y."/>
            <person name="Shirasaka N."/>
            <person name="Matsumura Y."/>
            <person name="Mori M."/>
        </authorList>
    </citation>
    <scope>NUCLEOTIDE SEQUENCE</scope>
    <source>
        <strain evidence="10">TP075</strain>
    </source>
</reference>
<evidence type="ECO:0000256" key="5">
    <source>
        <dbReference type="ARBA" id="ARBA00022692"/>
    </source>
</evidence>
<protein>
    <submittedName>
        <fullName evidence="10">NCS2 family permease</fullName>
    </submittedName>
</protein>
<dbReference type="GO" id="GO:0005886">
    <property type="term" value="C:plasma membrane"/>
    <property type="evidence" value="ECO:0007669"/>
    <property type="project" value="UniProtKB-SubCell"/>
</dbReference>
<dbReference type="GO" id="GO:0005345">
    <property type="term" value="F:purine nucleobase transmembrane transporter activity"/>
    <property type="evidence" value="ECO:0007669"/>
    <property type="project" value="TreeGrafter"/>
</dbReference>
<evidence type="ECO:0000256" key="3">
    <source>
        <dbReference type="ARBA" id="ARBA00022448"/>
    </source>
</evidence>
<dbReference type="InterPro" id="IPR006043">
    <property type="entry name" value="NCS2"/>
</dbReference>
<gene>
    <name evidence="10" type="ORF">DNHGIG_03960</name>
</gene>
<keyword evidence="6 8" id="KW-1133">Transmembrane helix</keyword>
<feature type="transmembrane region" description="Helical" evidence="9">
    <location>
        <begin position="375"/>
        <end position="401"/>
    </location>
</feature>
<feature type="transmembrane region" description="Helical" evidence="9">
    <location>
        <begin position="240"/>
        <end position="262"/>
    </location>
</feature>
<accession>A0AAV4LBI9</accession>
<keyword evidence="5 8" id="KW-0812">Transmembrane</keyword>
<comment type="similarity">
    <text evidence="2 8">Belongs to the nucleobase:cation symporter-2 (NCS2) (TC 2.A.40) family. Azg-like subfamily.</text>
</comment>
<proteinExistence type="inferred from homology"/>
<feature type="transmembrane region" description="Helical" evidence="9">
    <location>
        <begin position="172"/>
        <end position="188"/>
    </location>
</feature>
<keyword evidence="4 8" id="KW-1003">Cell membrane</keyword>
<evidence type="ECO:0000313" key="10">
    <source>
        <dbReference type="EMBL" id="GIM44847.1"/>
    </source>
</evidence>
<evidence type="ECO:0000256" key="7">
    <source>
        <dbReference type="ARBA" id="ARBA00023136"/>
    </source>
</evidence>
<feature type="transmembrane region" description="Helical" evidence="9">
    <location>
        <begin position="413"/>
        <end position="432"/>
    </location>
</feature>
<evidence type="ECO:0000256" key="8">
    <source>
        <dbReference type="PIRNR" id="PIRNR005353"/>
    </source>
</evidence>
<dbReference type="AlphaFoldDB" id="A0AAV4LBI9"/>
<feature type="transmembrane region" description="Helical" evidence="9">
    <location>
        <begin position="342"/>
        <end position="363"/>
    </location>
</feature>
<evidence type="ECO:0000256" key="4">
    <source>
        <dbReference type="ARBA" id="ARBA00022475"/>
    </source>
</evidence>
<dbReference type="EMBL" id="BOQE01000001">
    <property type="protein sequence ID" value="GIM44847.1"/>
    <property type="molecule type" value="Genomic_DNA"/>
</dbReference>
<evidence type="ECO:0000256" key="6">
    <source>
        <dbReference type="ARBA" id="ARBA00022989"/>
    </source>
</evidence>
<dbReference type="InterPro" id="IPR045018">
    <property type="entry name" value="Azg-like"/>
</dbReference>
<keyword evidence="3 8" id="KW-0813">Transport</keyword>
<feature type="transmembrane region" description="Helical" evidence="9">
    <location>
        <begin position="317"/>
        <end position="335"/>
    </location>
</feature>
<feature type="transmembrane region" description="Helical" evidence="9">
    <location>
        <begin position="283"/>
        <end position="305"/>
    </location>
</feature>